<name>A0A1C3NQZ0_9XANT</name>
<dbReference type="AlphaFoldDB" id="A0A1C3NQZ0"/>
<organism evidence="1 2">
    <name type="scientific">Xanthomonas bromi</name>
    <dbReference type="NCBI Taxonomy" id="56449"/>
    <lineage>
        <taxon>Bacteria</taxon>
        <taxon>Pseudomonadati</taxon>
        <taxon>Pseudomonadota</taxon>
        <taxon>Gammaproteobacteria</taxon>
        <taxon>Lysobacterales</taxon>
        <taxon>Lysobacteraceae</taxon>
        <taxon>Xanthomonas</taxon>
    </lineage>
</organism>
<dbReference type="Proteomes" id="UP000092503">
    <property type="component" value="Unassembled WGS sequence"/>
</dbReference>
<evidence type="ECO:0000313" key="2">
    <source>
        <dbReference type="Proteomes" id="UP000092503"/>
    </source>
</evidence>
<protein>
    <submittedName>
        <fullName evidence="1">Uncharacterized protein</fullName>
    </submittedName>
</protein>
<gene>
    <name evidence="1" type="ORF">XBLMG947_3622</name>
</gene>
<dbReference type="EMBL" id="FLTX01000065">
    <property type="protein sequence ID" value="SBV52823.1"/>
    <property type="molecule type" value="Genomic_DNA"/>
</dbReference>
<sequence length="86" mass="9220">MEPRNVRPSRSKAEVDSTWIAPPMESPGMSGVGDLTTFRRSVESDGITSSGAERVPSSGVPMVMPSMVTLLSDASRPRMTTKRPSP</sequence>
<evidence type="ECO:0000313" key="1">
    <source>
        <dbReference type="EMBL" id="SBV52823.1"/>
    </source>
</evidence>
<proteinExistence type="predicted"/>
<reference evidence="1 2" key="1">
    <citation type="submission" date="2016-06" db="EMBL/GenBank/DDBJ databases">
        <authorList>
            <person name="Kjaerup R.B."/>
            <person name="Dalgaard T.S."/>
            <person name="Juul-Madsen H.R."/>
        </authorList>
    </citation>
    <scope>NUCLEOTIDE SEQUENCE [LARGE SCALE GENOMIC DNA]</scope>
    <source>
        <strain evidence="1">LMG947</strain>
    </source>
</reference>
<accession>A0A1C3NQZ0</accession>